<dbReference type="PANTHER" id="PTHR30136:SF39">
    <property type="entry name" value="TRANSCRIPTIONAL REGULATORY PROTEIN"/>
    <property type="match status" value="1"/>
</dbReference>
<reference evidence="6 7" key="1">
    <citation type="submission" date="2024-09" db="EMBL/GenBank/DDBJ databases">
        <authorList>
            <person name="Sun Q."/>
            <person name="Mori K."/>
        </authorList>
    </citation>
    <scope>NUCLEOTIDE SEQUENCE [LARGE SCALE GENOMIC DNA]</scope>
    <source>
        <strain evidence="6 7">NCAIM B.02604</strain>
    </source>
</reference>
<accession>A0ABV6PCU3</accession>
<dbReference type="RefSeq" id="WP_377459985.1">
    <property type="nucleotide sequence ID" value="NZ_JBHLUB010000031.1"/>
</dbReference>
<sequence>MSNENLTVPDPRRVGVVDKVVIILDALEVGPANLSTLVERTGIPRPTAHRIATSLMGHRLLSKDDLGRYMLGQRLTELSSAVGSDRLMSSADPILQQLRDLTGESAQLFRRQGQFRVCVASVERPVGLRDTIPVGSRLSMKAGSAAQVLLAWEDHQRLVSGLAGAKFTPTALAAVRRRGWAESTAEREAGVASVSAPVFGRNGKVQAAVSISGPIERLTVHPGRLHAEVVIRAANQLTEWLGQNSLPQS</sequence>
<dbReference type="InterPro" id="IPR005471">
    <property type="entry name" value="Tscrpt_reg_IclR_N"/>
</dbReference>
<dbReference type="PROSITE" id="PS51077">
    <property type="entry name" value="HTH_ICLR"/>
    <property type="match status" value="1"/>
</dbReference>
<keyword evidence="1" id="KW-0805">Transcription regulation</keyword>
<feature type="domain" description="HTH iclR-type" evidence="4">
    <location>
        <begin position="14"/>
        <end position="73"/>
    </location>
</feature>
<dbReference type="Proteomes" id="UP001589862">
    <property type="component" value="Unassembled WGS sequence"/>
</dbReference>
<evidence type="ECO:0000256" key="1">
    <source>
        <dbReference type="ARBA" id="ARBA00023015"/>
    </source>
</evidence>
<dbReference type="Gene3D" id="3.30.450.40">
    <property type="match status" value="1"/>
</dbReference>
<dbReference type="InterPro" id="IPR029016">
    <property type="entry name" value="GAF-like_dom_sf"/>
</dbReference>
<dbReference type="InterPro" id="IPR014757">
    <property type="entry name" value="Tscrpt_reg_IclR_C"/>
</dbReference>
<dbReference type="Pfam" id="PF09339">
    <property type="entry name" value="HTH_IclR"/>
    <property type="match status" value="1"/>
</dbReference>
<proteinExistence type="predicted"/>
<protein>
    <submittedName>
        <fullName evidence="6">IclR family transcriptional regulator</fullName>
    </submittedName>
</protein>
<gene>
    <name evidence="6" type="ORF">ACFFFR_09785</name>
</gene>
<dbReference type="InterPro" id="IPR036390">
    <property type="entry name" value="WH_DNA-bd_sf"/>
</dbReference>
<keyword evidence="2" id="KW-0238">DNA-binding</keyword>
<dbReference type="InterPro" id="IPR050707">
    <property type="entry name" value="HTH_MetabolicPath_Reg"/>
</dbReference>
<evidence type="ECO:0000259" key="5">
    <source>
        <dbReference type="PROSITE" id="PS51078"/>
    </source>
</evidence>
<evidence type="ECO:0000259" key="4">
    <source>
        <dbReference type="PROSITE" id="PS51077"/>
    </source>
</evidence>
<dbReference type="EMBL" id="JBHLUB010000031">
    <property type="protein sequence ID" value="MFC0582663.1"/>
    <property type="molecule type" value="Genomic_DNA"/>
</dbReference>
<evidence type="ECO:0000256" key="2">
    <source>
        <dbReference type="ARBA" id="ARBA00023125"/>
    </source>
</evidence>
<dbReference type="Pfam" id="PF01614">
    <property type="entry name" value="IclR_C"/>
    <property type="match status" value="1"/>
</dbReference>
<dbReference type="PANTHER" id="PTHR30136">
    <property type="entry name" value="HELIX-TURN-HELIX TRANSCRIPTIONAL REGULATOR, ICLR FAMILY"/>
    <property type="match status" value="1"/>
</dbReference>
<organism evidence="6 7">
    <name type="scientific">Micrococcoides hystricis</name>
    <dbReference type="NCBI Taxonomy" id="1572761"/>
    <lineage>
        <taxon>Bacteria</taxon>
        <taxon>Bacillati</taxon>
        <taxon>Actinomycetota</taxon>
        <taxon>Actinomycetes</taxon>
        <taxon>Micrococcales</taxon>
        <taxon>Micrococcaceae</taxon>
        <taxon>Micrococcoides</taxon>
    </lineage>
</organism>
<feature type="domain" description="IclR-ED" evidence="5">
    <location>
        <begin position="74"/>
        <end position="243"/>
    </location>
</feature>
<dbReference type="SUPFAM" id="SSF55781">
    <property type="entry name" value="GAF domain-like"/>
    <property type="match status" value="1"/>
</dbReference>
<dbReference type="InterPro" id="IPR036388">
    <property type="entry name" value="WH-like_DNA-bd_sf"/>
</dbReference>
<evidence type="ECO:0000313" key="6">
    <source>
        <dbReference type="EMBL" id="MFC0582663.1"/>
    </source>
</evidence>
<evidence type="ECO:0000256" key="3">
    <source>
        <dbReference type="ARBA" id="ARBA00023163"/>
    </source>
</evidence>
<name>A0ABV6PCU3_9MICC</name>
<dbReference type="SUPFAM" id="SSF46785">
    <property type="entry name" value="Winged helix' DNA-binding domain"/>
    <property type="match status" value="1"/>
</dbReference>
<keyword evidence="3" id="KW-0804">Transcription</keyword>
<dbReference type="Gene3D" id="1.10.10.10">
    <property type="entry name" value="Winged helix-like DNA-binding domain superfamily/Winged helix DNA-binding domain"/>
    <property type="match status" value="1"/>
</dbReference>
<dbReference type="SMART" id="SM00346">
    <property type="entry name" value="HTH_ICLR"/>
    <property type="match status" value="1"/>
</dbReference>
<comment type="caution">
    <text evidence="6">The sequence shown here is derived from an EMBL/GenBank/DDBJ whole genome shotgun (WGS) entry which is preliminary data.</text>
</comment>
<dbReference type="PROSITE" id="PS51078">
    <property type="entry name" value="ICLR_ED"/>
    <property type="match status" value="1"/>
</dbReference>
<evidence type="ECO:0000313" key="7">
    <source>
        <dbReference type="Proteomes" id="UP001589862"/>
    </source>
</evidence>
<keyword evidence="7" id="KW-1185">Reference proteome</keyword>